<sequence length="102" mass="11086">MRRLRRDTPPARSQAAGSCARRPFCFLRQGASATQIPKRLARAGRSLAFMCAQSLFLPCVSTVGILYSEARSLTLLAAVVVYSLVLPFGLAILVYQAARLLS</sequence>
<name>A0ABQ0ECH6_9BACT</name>
<feature type="transmembrane region" description="Helical" evidence="1">
    <location>
        <begin position="73"/>
        <end position="95"/>
    </location>
</feature>
<protein>
    <recommendedName>
        <fullName evidence="4">Nucleoside transporter/FeoB GTPase Gate domain-containing protein</fullName>
    </recommendedName>
</protein>
<evidence type="ECO:0000313" key="2">
    <source>
        <dbReference type="EMBL" id="GAB1255296.1"/>
    </source>
</evidence>
<evidence type="ECO:0000313" key="3">
    <source>
        <dbReference type="Proteomes" id="UP001628192"/>
    </source>
</evidence>
<comment type="caution">
    <text evidence="2">The sequence shown here is derived from an EMBL/GenBank/DDBJ whole genome shotgun (WGS) entry which is preliminary data.</text>
</comment>
<accession>A0ABQ0ECH6</accession>
<keyword evidence="1" id="KW-0472">Membrane</keyword>
<keyword evidence="1" id="KW-0812">Transmembrane</keyword>
<dbReference type="Proteomes" id="UP001628192">
    <property type="component" value="Unassembled WGS sequence"/>
</dbReference>
<evidence type="ECO:0000256" key="1">
    <source>
        <dbReference type="SAM" id="Phobius"/>
    </source>
</evidence>
<keyword evidence="1" id="KW-1133">Transmembrane helix</keyword>
<feature type="transmembrane region" description="Helical" evidence="1">
    <location>
        <begin position="47"/>
        <end position="67"/>
    </location>
</feature>
<keyword evidence="3" id="KW-1185">Reference proteome</keyword>
<dbReference type="EMBL" id="BAAFSG010000001">
    <property type="protein sequence ID" value="GAB1255296.1"/>
    <property type="molecule type" value="Genomic_DNA"/>
</dbReference>
<evidence type="ECO:0008006" key="4">
    <source>
        <dbReference type="Google" id="ProtNLM"/>
    </source>
</evidence>
<gene>
    <name evidence="2" type="ORF">Defa_27830</name>
</gene>
<reference evidence="2 3" key="1">
    <citation type="journal article" date="2025" name="Int. J. Syst. Evol. Microbiol.">
        <title>Desulfovibrio falkowii sp. nov., Porphyromonas miyakawae sp. nov., Mediterraneibacter flintii sp. nov. and Owariibacterium komagatae gen. nov., sp. nov., isolated from human faeces.</title>
        <authorList>
            <person name="Hamaguchi T."/>
            <person name="Ohara M."/>
            <person name="Hisatomi A."/>
            <person name="Sekiguchi K."/>
            <person name="Takeda J.I."/>
            <person name="Ueyama J."/>
            <person name="Ito M."/>
            <person name="Nishiwaki H."/>
            <person name="Ogi T."/>
            <person name="Hirayama M."/>
            <person name="Ohkuma M."/>
            <person name="Sakamoto M."/>
            <person name="Ohno K."/>
        </authorList>
    </citation>
    <scope>NUCLEOTIDE SEQUENCE [LARGE SCALE GENOMIC DNA]</scope>
    <source>
        <strain evidence="2 3">13CB8C</strain>
    </source>
</reference>
<organism evidence="2 3">
    <name type="scientific">Desulfovibrio falkowii</name>
    <dbReference type="NCBI Taxonomy" id="3136602"/>
    <lineage>
        <taxon>Bacteria</taxon>
        <taxon>Pseudomonadati</taxon>
        <taxon>Thermodesulfobacteriota</taxon>
        <taxon>Desulfovibrionia</taxon>
        <taxon>Desulfovibrionales</taxon>
        <taxon>Desulfovibrionaceae</taxon>
        <taxon>Desulfovibrio</taxon>
    </lineage>
</organism>
<proteinExistence type="predicted"/>